<evidence type="ECO:0000256" key="10">
    <source>
        <dbReference type="SAM" id="Phobius"/>
    </source>
</evidence>
<evidence type="ECO:0000313" key="12">
    <source>
        <dbReference type="Proteomes" id="UP000085678"/>
    </source>
</evidence>
<keyword evidence="7 9" id="KW-0675">Receptor</keyword>
<dbReference type="Gene3D" id="1.20.1070.10">
    <property type="entry name" value="Rhodopsin 7-helix transmembrane proteins"/>
    <property type="match status" value="1"/>
</dbReference>
<feature type="transmembrane region" description="Helical" evidence="10">
    <location>
        <begin position="37"/>
        <end position="63"/>
    </location>
</feature>
<dbReference type="STRING" id="7574.A0A1S3HXG3"/>
<dbReference type="PANTHER" id="PTHR24249">
    <property type="entry name" value="HISTAMINE RECEPTOR-RELATED G-PROTEIN COUPLED RECEPTOR"/>
    <property type="match status" value="1"/>
</dbReference>
<dbReference type="SUPFAM" id="SSF81321">
    <property type="entry name" value="Family A G protein-coupled receptor-like"/>
    <property type="match status" value="1"/>
</dbReference>
<feature type="domain" description="G-protein coupled receptors family 1 profile" evidence="11">
    <location>
        <begin position="55"/>
        <end position="310"/>
    </location>
</feature>
<dbReference type="PANTHER" id="PTHR24249:SF372">
    <property type="entry name" value="G-PROTEIN COUPLED RECEPTORS FAMILY 1 PROFILE DOMAIN-CONTAINING PROTEIN"/>
    <property type="match status" value="1"/>
</dbReference>
<dbReference type="GO" id="GO:0004930">
    <property type="term" value="F:G protein-coupled receptor activity"/>
    <property type="evidence" value="ECO:0007669"/>
    <property type="project" value="UniProtKB-KW"/>
</dbReference>
<name>A0A1S3HXG3_LINAN</name>
<keyword evidence="2" id="KW-1003">Cell membrane</keyword>
<keyword evidence="3 9" id="KW-0812">Transmembrane</keyword>
<evidence type="ECO:0000256" key="1">
    <source>
        <dbReference type="ARBA" id="ARBA00004651"/>
    </source>
</evidence>
<dbReference type="OrthoDB" id="6102451at2759"/>
<keyword evidence="12" id="KW-1185">Reference proteome</keyword>
<dbReference type="GO" id="GO:0005886">
    <property type="term" value="C:plasma membrane"/>
    <property type="evidence" value="ECO:0007669"/>
    <property type="project" value="UniProtKB-SubCell"/>
</dbReference>
<evidence type="ECO:0000256" key="4">
    <source>
        <dbReference type="ARBA" id="ARBA00022989"/>
    </source>
</evidence>
<dbReference type="CDD" id="cd00637">
    <property type="entry name" value="7tm_classA_rhodopsin-like"/>
    <property type="match status" value="1"/>
</dbReference>
<evidence type="ECO:0000259" key="11">
    <source>
        <dbReference type="PROSITE" id="PS50262"/>
    </source>
</evidence>
<keyword evidence="6 10" id="KW-0472">Membrane</keyword>
<sequence length="346" mass="38789">MWANDSAIMAEVLDEKSELEIAINGSAITRYVLPLPVAYFVMTLKVILVILVISANLFMLTVFCMRKKVREYPQGVFMVSMTVADFLQGIAVMPFGVETTLTNTWPYGKVMCDVTATALTVSFAVSLCSMCLMSVDRHLEIRYNINYHQIMTQKRAVALVLILWGSCIVGLSTVIIGFVGGFYNRKTEQCVPAYIPRGLPAMFLVHFGYQVVAYLIIICVNVANLMIARRHLKMIAQQVQNLQHNEDAGGSVKKSMRGLKTVSIMVGVLIVCWTPLIVAKLYIFATRSYVNCGITVWIAYSNSFFNTVIYSRRTAVFRAEMERMKLILRGVFSRNQVNVESTTSST</sequence>
<accession>A0A1S3HXG3</accession>
<evidence type="ECO:0000256" key="3">
    <source>
        <dbReference type="ARBA" id="ARBA00022692"/>
    </source>
</evidence>
<dbReference type="InParanoid" id="A0A1S3HXG3"/>
<feature type="transmembrane region" description="Helical" evidence="10">
    <location>
        <begin position="288"/>
        <end position="311"/>
    </location>
</feature>
<dbReference type="PROSITE" id="PS50262">
    <property type="entry name" value="G_PROTEIN_RECEP_F1_2"/>
    <property type="match status" value="1"/>
</dbReference>
<feature type="transmembrane region" description="Helical" evidence="10">
    <location>
        <begin position="116"/>
        <end position="135"/>
    </location>
</feature>
<feature type="transmembrane region" description="Helical" evidence="10">
    <location>
        <begin position="203"/>
        <end position="227"/>
    </location>
</feature>
<evidence type="ECO:0000256" key="9">
    <source>
        <dbReference type="RuleBase" id="RU000688"/>
    </source>
</evidence>
<evidence type="ECO:0000256" key="6">
    <source>
        <dbReference type="ARBA" id="ARBA00023136"/>
    </source>
</evidence>
<evidence type="ECO:0000256" key="5">
    <source>
        <dbReference type="ARBA" id="ARBA00023040"/>
    </source>
</evidence>
<protein>
    <submittedName>
        <fullName evidence="13">Beta-4C adrenergic receptor-like</fullName>
    </submittedName>
</protein>
<feature type="transmembrane region" description="Helical" evidence="10">
    <location>
        <begin position="75"/>
        <end position="96"/>
    </location>
</feature>
<keyword evidence="8 9" id="KW-0807">Transducer</keyword>
<dbReference type="GeneID" id="106158717"/>
<dbReference type="InterPro" id="IPR017452">
    <property type="entry name" value="GPCR_Rhodpsn_7TM"/>
</dbReference>
<dbReference type="InterPro" id="IPR000276">
    <property type="entry name" value="GPCR_Rhodpsn"/>
</dbReference>
<evidence type="ECO:0000313" key="13">
    <source>
        <dbReference type="RefSeq" id="XP_013390251.2"/>
    </source>
</evidence>
<feature type="transmembrane region" description="Helical" evidence="10">
    <location>
        <begin position="156"/>
        <end position="183"/>
    </location>
</feature>
<dbReference type="OMA" id="CIVASHY"/>
<comment type="similarity">
    <text evidence="9">Belongs to the G-protein coupled receptor 1 family.</text>
</comment>
<dbReference type="Pfam" id="PF00001">
    <property type="entry name" value="7tm_1"/>
    <property type="match status" value="1"/>
</dbReference>
<dbReference type="KEGG" id="lak:106158717"/>
<gene>
    <name evidence="13" type="primary">LOC106158717</name>
</gene>
<reference evidence="13" key="1">
    <citation type="submission" date="2025-08" db="UniProtKB">
        <authorList>
            <consortium name="RefSeq"/>
        </authorList>
    </citation>
    <scope>IDENTIFICATION</scope>
    <source>
        <tissue evidence="13">Gonads</tissue>
    </source>
</reference>
<dbReference type="PRINTS" id="PR00237">
    <property type="entry name" value="GPCRRHODOPSN"/>
</dbReference>
<feature type="transmembrane region" description="Helical" evidence="10">
    <location>
        <begin position="262"/>
        <end position="282"/>
    </location>
</feature>
<proteinExistence type="inferred from homology"/>
<evidence type="ECO:0000256" key="2">
    <source>
        <dbReference type="ARBA" id="ARBA00022475"/>
    </source>
</evidence>
<keyword evidence="5 9" id="KW-0297">G-protein coupled receptor</keyword>
<keyword evidence="4 10" id="KW-1133">Transmembrane helix</keyword>
<evidence type="ECO:0000256" key="8">
    <source>
        <dbReference type="ARBA" id="ARBA00023224"/>
    </source>
</evidence>
<comment type="subcellular location">
    <subcellularLocation>
        <location evidence="1">Cell membrane</location>
        <topology evidence="1">Multi-pass membrane protein</topology>
    </subcellularLocation>
</comment>
<organism evidence="12 13">
    <name type="scientific">Lingula anatina</name>
    <name type="common">Brachiopod</name>
    <name type="synonym">Lingula unguis</name>
    <dbReference type="NCBI Taxonomy" id="7574"/>
    <lineage>
        <taxon>Eukaryota</taxon>
        <taxon>Metazoa</taxon>
        <taxon>Spiralia</taxon>
        <taxon>Lophotrochozoa</taxon>
        <taxon>Brachiopoda</taxon>
        <taxon>Linguliformea</taxon>
        <taxon>Lingulata</taxon>
        <taxon>Lingulida</taxon>
        <taxon>Linguloidea</taxon>
        <taxon>Lingulidae</taxon>
        <taxon>Lingula</taxon>
    </lineage>
</organism>
<dbReference type="AlphaFoldDB" id="A0A1S3HXG3"/>
<dbReference type="Proteomes" id="UP000085678">
    <property type="component" value="Unplaced"/>
</dbReference>
<dbReference type="InterPro" id="IPR050569">
    <property type="entry name" value="TAAR"/>
</dbReference>
<evidence type="ECO:0000256" key="7">
    <source>
        <dbReference type="ARBA" id="ARBA00023170"/>
    </source>
</evidence>
<dbReference type="PROSITE" id="PS00237">
    <property type="entry name" value="G_PROTEIN_RECEP_F1_1"/>
    <property type="match status" value="1"/>
</dbReference>
<dbReference type="RefSeq" id="XP_013390251.2">
    <property type="nucleotide sequence ID" value="XM_013534797.2"/>
</dbReference>